<evidence type="ECO:0000313" key="2">
    <source>
        <dbReference type="Proteomes" id="UP000295433"/>
    </source>
</evidence>
<dbReference type="AlphaFoldDB" id="A0A4R3VJV3"/>
<organism evidence="1 2">
    <name type="scientific">Samsonia erythrinae</name>
    <dbReference type="NCBI Taxonomy" id="160434"/>
    <lineage>
        <taxon>Bacteria</taxon>
        <taxon>Pseudomonadati</taxon>
        <taxon>Pseudomonadota</taxon>
        <taxon>Gammaproteobacteria</taxon>
        <taxon>Enterobacterales</taxon>
        <taxon>Pectobacteriaceae</taxon>
        <taxon>Samsonia</taxon>
    </lineage>
</organism>
<keyword evidence="2" id="KW-1185">Reference proteome</keyword>
<accession>A0A4R3VJV3</accession>
<dbReference type="EMBL" id="SMBY01000011">
    <property type="protein sequence ID" value="TCV04182.1"/>
    <property type="molecule type" value="Genomic_DNA"/>
</dbReference>
<name>A0A4R3VJV3_9GAMM</name>
<comment type="caution">
    <text evidence="1">The sequence shown here is derived from an EMBL/GenBank/DDBJ whole genome shotgun (WGS) entry which is preliminary data.</text>
</comment>
<protein>
    <submittedName>
        <fullName evidence="1">Uncharacterized protein</fullName>
    </submittedName>
</protein>
<evidence type="ECO:0000313" key="1">
    <source>
        <dbReference type="EMBL" id="TCV04182.1"/>
    </source>
</evidence>
<proteinExistence type="predicted"/>
<gene>
    <name evidence="1" type="ORF">EDC54_11152</name>
</gene>
<sequence>MKYVYRDGKYTFTACGTGQMREFDDFRAGLHWAFTTKHAAHVASEMGE</sequence>
<dbReference type="Proteomes" id="UP000295433">
    <property type="component" value="Unassembled WGS sequence"/>
</dbReference>
<reference evidence="1 2" key="1">
    <citation type="submission" date="2019-03" db="EMBL/GenBank/DDBJ databases">
        <title>Genomic Encyclopedia of Type Strains, Phase IV (KMG-IV): sequencing the most valuable type-strain genomes for metagenomic binning, comparative biology and taxonomic classification.</title>
        <authorList>
            <person name="Goeker M."/>
        </authorList>
    </citation>
    <scope>NUCLEOTIDE SEQUENCE [LARGE SCALE GENOMIC DNA]</scope>
    <source>
        <strain evidence="1 2">DSM 16730</strain>
    </source>
</reference>